<evidence type="ECO:0000259" key="2">
    <source>
        <dbReference type="Pfam" id="PF22741"/>
    </source>
</evidence>
<dbReference type="RefSeq" id="WP_090657853.1">
    <property type="nucleotide sequence ID" value="NZ_FOIA01000011.1"/>
</dbReference>
<organism evidence="3 4">
    <name type="scientific">Nitrosomonas marina</name>
    <dbReference type="NCBI Taxonomy" id="917"/>
    <lineage>
        <taxon>Bacteria</taxon>
        <taxon>Pseudomonadati</taxon>
        <taxon>Pseudomonadota</taxon>
        <taxon>Betaproteobacteria</taxon>
        <taxon>Nitrosomonadales</taxon>
        <taxon>Nitrosomonadaceae</taxon>
        <taxon>Nitrosomonas</taxon>
    </lineage>
</organism>
<proteinExistence type="predicted"/>
<dbReference type="AlphaFoldDB" id="A0A1I0BKV7"/>
<reference evidence="4" key="1">
    <citation type="submission" date="2016-10" db="EMBL/GenBank/DDBJ databases">
        <authorList>
            <person name="Varghese N."/>
            <person name="Submissions S."/>
        </authorList>
    </citation>
    <scope>NUCLEOTIDE SEQUENCE [LARGE SCALE GENOMIC DNA]</scope>
    <source>
        <strain evidence="4">Nm71</strain>
    </source>
</reference>
<keyword evidence="4" id="KW-1185">Reference proteome</keyword>
<feature type="domain" description="DSP-PTPase phosphatase fused to NAD+ Kinase" evidence="2">
    <location>
        <begin position="49"/>
        <end position="152"/>
    </location>
</feature>
<dbReference type="CDD" id="cd14503">
    <property type="entry name" value="PTP-bact"/>
    <property type="match status" value="1"/>
</dbReference>
<keyword evidence="1" id="KW-0732">Signal</keyword>
<dbReference type="Pfam" id="PF22741">
    <property type="entry name" value="PTP-NADK"/>
    <property type="match status" value="1"/>
</dbReference>
<dbReference type="Proteomes" id="UP000199345">
    <property type="component" value="Unassembled WGS sequence"/>
</dbReference>
<evidence type="ECO:0000313" key="4">
    <source>
        <dbReference type="Proteomes" id="UP000199345"/>
    </source>
</evidence>
<sequence length="170" mass="18210">MKHAFIIILSMITLLSVTAYAGRIPFGHQVETVQNYNRAAPQVATSGLIGDGGAPVLAAHGFKTVIDMRTATEGTREEKALVEGAAMVYVNIPMTVANISKEHIATFTEAMKKSPKPVLVHCGSGNRAGAIWASYLISQGTDMEEAIEAGRKAGMRPPLEEKVRALFAEE</sequence>
<dbReference type="EMBL" id="FOIA01000011">
    <property type="protein sequence ID" value="SET06919.1"/>
    <property type="molecule type" value="Genomic_DNA"/>
</dbReference>
<evidence type="ECO:0000313" key="3">
    <source>
        <dbReference type="EMBL" id="SET06919.1"/>
    </source>
</evidence>
<name>A0A1I0BKV7_9PROT</name>
<protein>
    <submittedName>
        <fullName evidence="3">TIGR01244 family protein</fullName>
    </submittedName>
</protein>
<dbReference type="Gene3D" id="3.90.190.10">
    <property type="entry name" value="Protein tyrosine phosphatase superfamily"/>
    <property type="match status" value="1"/>
</dbReference>
<dbReference type="SUPFAM" id="SSF52799">
    <property type="entry name" value="(Phosphotyrosine protein) phosphatases II"/>
    <property type="match status" value="1"/>
</dbReference>
<dbReference type="InterPro" id="IPR055214">
    <property type="entry name" value="PTP-NADK"/>
</dbReference>
<accession>A0A1I0BKV7</accession>
<feature type="chain" id="PRO_5011721131" evidence="1">
    <location>
        <begin position="22"/>
        <end position="170"/>
    </location>
</feature>
<dbReference type="OrthoDB" id="9802771at2"/>
<evidence type="ECO:0000256" key="1">
    <source>
        <dbReference type="SAM" id="SignalP"/>
    </source>
</evidence>
<dbReference type="InterPro" id="IPR029021">
    <property type="entry name" value="Prot-tyrosine_phosphatase-like"/>
</dbReference>
<feature type="signal peptide" evidence="1">
    <location>
        <begin position="1"/>
        <end position="21"/>
    </location>
</feature>
<gene>
    <name evidence="3" type="ORF">SAMN05216326_11110</name>
</gene>